<feature type="compositionally biased region" description="Polar residues" evidence="1">
    <location>
        <begin position="591"/>
        <end position="612"/>
    </location>
</feature>
<feature type="compositionally biased region" description="Acidic residues" evidence="1">
    <location>
        <begin position="773"/>
        <end position="784"/>
    </location>
</feature>
<dbReference type="Proteomes" id="UP000198372">
    <property type="component" value="Unassembled WGS sequence"/>
</dbReference>
<feature type="compositionally biased region" description="Basic and acidic residues" evidence="1">
    <location>
        <begin position="433"/>
        <end position="446"/>
    </location>
</feature>
<evidence type="ECO:0000313" key="2">
    <source>
        <dbReference type="EMBL" id="SCV72982.1"/>
    </source>
</evidence>
<dbReference type="AlphaFoldDB" id="A0A238FGP3"/>
<feature type="compositionally biased region" description="Low complexity" evidence="1">
    <location>
        <begin position="415"/>
        <end position="429"/>
    </location>
</feature>
<accession>A0A238FGP3</accession>
<proteinExistence type="predicted"/>
<feature type="region of interest" description="Disordered" evidence="1">
    <location>
        <begin position="410"/>
        <end position="475"/>
    </location>
</feature>
<feature type="region of interest" description="Disordered" evidence="1">
    <location>
        <begin position="697"/>
        <end position="736"/>
    </location>
</feature>
<feature type="compositionally biased region" description="Acidic residues" evidence="1">
    <location>
        <begin position="814"/>
        <end position="825"/>
    </location>
</feature>
<feature type="compositionally biased region" description="Polar residues" evidence="1">
    <location>
        <begin position="188"/>
        <end position="203"/>
    </location>
</feature>
<gene>
    <name evidence="2" type="ORF">BQ2448_6907</name>
</gene>
<evidence type="ECO:0000313" key="3">
    <source>
        <dbReference type="Proteomes" id="UP000198372"/>
    </source>
</evidence>
<feature type="region of interest" description="Disordered" evidence="1">
    <location>
        <begin position="292"/>
        <end position="380"/>
    </location>
</feature>
<keyword evidence="3" id="KW-1185">Reference proteome</keyword>
<dbReference type="OrthoDB" id="2536481at2759"/>
<feature type="region of interest" description="Disordered" evidence="1">
    <location>
        <begin position="100"/>
        <end position="122"/>
    </location>
</feature>
<protein>
    <submittedName>
        <fullName evidence="2">BQ2448_6907 protein</fullName>
    </submittedName>
</protein>
<dbReference type="STRING" id="269621.A0A238FGP3"/>
<dbReference type="EMBL" id="FMSP01000017">
    <property type="protein sequence ID" value="SCV72982.1"/>
    <property type="molecule type" value="Genomic_DNA"/>
</dbReference>
<name>A0A238FGP3_9BASI</name>
<feature type="region of interest" description="Disordered" evidence="1">
    <location>
        <begin position="807"/>
        <end position="847"/>
    </location>
</feature>
<sequence length="847" mass="90020">MATVTTVRTVEPGFDVRTNTNQTSSSSFKPSALGPKRVHHSPSLSSPPSLGGTKFAKESLLAPLLADPHHKSSNRNNSISQIPLTAAGVSYPTIMARSDGHSNFVPSGPAPTPTSTSTSKPILTIRDTRENLYNTKEDDPSQAAILTVKRGSKTRPAPLKITPSNHTFLTPLFEKTGISTKLGFGSGKDTTGASSDRATTPRTWSARRASKLETNGGEPKPTSADRPSPVNYPYADETRSTEAMLARAIESQGGEDLTRQNGTSYPYSNTSNIALPATTSPRIPVHTIPPRLAERVPGPQWPRTPSTAVPASVLTPPPPPSAPRRPTLMSHRRSASADESSPKLLQRLTFVAPERSQLADRPVTSYGPSISTSSSHPLPNETIAISHKTIHSPPTSPPVNTAEPNQLAVLRGGRRSSSTTSSSGGSLLGIFNPERRGTVRVDDFLSSKRRGSPPPPAGTSSPRRPLTAHAPQVPSAEHVSINLKAATTSAASREIARPALSNDGITLLLSSNYRPEDLEVGWSCSSGIGENGVPYSTYSLTLKPKMVSLVRRRSSACSSRNIQPVARAAAPNDVGTTKASLFSYRLSSESAFDPSPSQSLDPGSPRSTSIPNSAVLPDDSVSEPLQALGGDAASAIALDAPWLITPADAVLQRRSSAHSKISSSPTKQRFDKYLMQQNGAPSGALGLGFSLGPTPISTAGPTMTRPSLAERSHTSFESDPRTRPSRISFPDPMGARSRQDSIFMAGILGVPENDVDESLKMLNEIPTPNPQESSEDSDYDDTAEEGVIHGVTRKEERMVMARQRVRMMSKWSDTDGDEEEDDNEIEASTPDSAGSLGSEAPSPVPKV</sequence>
<feature type="compositionally biased region" description="Polar residues" evidence="1">
    <location>
        <begin position="17"/>
        <end position="29"/>
    </location>
</feature>
<reference evidence="3" key="1">
    <citation type="submission" date="2016-09" db="EMBL/GenBank/DDBJ databases">
        <authorList>
            <person name="Jeantristanb JTB J.-T."/>
            <person name="Ricardo R."/>
        </authorList>
    </citation>
    <scope>NUCLEOTIDE SEQUENCE [LARGE SCALE GENOMIC DNA]</scope>
</reference>
<feature type="region of interest" description="Disordered" evidence="1">
    <location>
        <begin position="591"/>
        <end position="625"/>
    </location>
</feature>
<organism evidence="2 3">
    <name type="scientific">Microbotryum intermedium</name>
    <dbReference type="NCBI Taxonomy" id="269621"/>
    <lineage>
        <taxon>Eukaryota</taxon>
        <taxon>Fungi</taxon>
        <taxon>Dikarya</taxon>
        <taxon>Basidiomycota</taxon>
        <taxon>Pucciniomycotina</taxon>
        <taxon>Microbotryomycetes</taxon>
        <taxon>Microbotryales</taxon>
        <taxon>Microbotryaceae</taxon>
        <taxon>Microbotryum</taxon>
    </lineage>
</organism>
<feature type="region of interest" description="Disordered" evidence="1">
    <location>
        <begin position="183"/>
        <end position="233"/>
    </location>
</feature>
<feature type="compositionally biased region" description="Low complexity" evidence="1">
    <location>
        <begin position="365"/>
        <end position="375"/>
    </location>
</feature>
<feature type="compositionally biased region" description="Basic and acidic residues" evidence="1">
    <location>
        <begin position="708"/>
        <end position="722"/>
    </location>
</feature>
<feature type="region of interest" description="Disordered" evidence="1">
    <location>
        <begin position="763"/>
        <end position="791"/>
    </location>
</feature>
<evidence type="ECO:0000256" key="1">
    <source>
        <dbReference type="SAM" id="MobiDB-lite"/>
    </source>
</evidence>
<feature type="compositionally biased region" description="Low complexity" evidence="1">
    <location>
        <begin position="41"/>
        <end position="50"/>
    </location>
</feature>
<feature type="region of interest" description="Disordered" evidence="1">
    <location>
        <begin position="1"/>
        <end position="55"/>
    </location>
</feature>